<dbReference type="SUPFAM" id="SSF117143">
    <property type="entry name" value="Flagellar hook protein flgE"/>
    <property type="match status" value="2"/>
</dbReference>
<evidence type="ECO:0000256" key="1">
    <source>
        <dbReference type="ARBA" id="ARBA00009677"/>
    </source>
</evidence>
<dbReference type="NCBIfam" id="TIGR03506">
    <property type="entry name" value="FlgEFG_subfam"/>
    <property type="match status" value="2"/>
</dbReference>
<organism evidence="8">
    <name type="scientific">hydrothermal vent metagenome</name>
    <dbReference type="NCBI Taxonomy" id="652676"/>
    <lineage>
        <taxon>unclassified sequences</taxon>
        <taxon>metagenomes</taxon>
        <taxon>ecological metagenomes</taxon>
    </lineage>
</organism>
<feature type="region of interest" description="Disordered" evidence="3">
    <location>
        <begin position="527"/>
        <end position="546"/>
    </location>
</feature>
<dbReference type="NCBIfam" id="TIGR02489">
    <property type="entry name" value="flgE_epsilon"/>
    <property type="match status" value="1"/>
</dbReference>
<dbReference type="Gene3D" id="2.60.98.20">
    <property type="entry name" value="Flagellar hook protein FlgE"/>
    <property type="match status" value="1"/>
</dbReference>
<reference evidence="8" key="1">
    <citation type="submission" date="2016-10" db="EMBL/GenBank/DDBJ databases">
        <authorList>
            <person name="de Groot N.N."/>
        </authorList>
    </citation>
    <scope>NUCLEOTIDE SEQUENCE</scope>
</reference>
<dbReference type="InterPro" id="IPR037058">
    <property type="entry name" value="Falgellar_hook_FlgE_sf"/>
</dbReference>
<dbReference type="InterPro" id="IPR010930">
    <property type="entry name" value="Flg_bb/hook_C_dom"/>
</dbReference>
<comment type="similarity">
    <text evidence="1">Belongs to the flagella basal body rod proteins family.</text>
</comment>
<dbReference type="GO" id="GO:0009288">
    <property type="term" value="C:bacterial-type flagellum"/>
    <property type="evidence" value="ECO:0007669"/>
    <property type="project" value="InterPro"/>
</dbReference>
<dbReference type="InterPro" id="IPR037925">
    <property type="entry name" value="FlgE/F/G-like"/>
</dbReference>
<dbReference type="Pfam" id="PF22692">
    <property type="entry name" value="LlgE_F_G_D1"/>
    <property type="match status" value="1"/>
</dbReference>
<feature type="domain" description="Flagellar basal body rod protein N-terminal" evidence="4">
    <location>
        <begin position="8"/>
        <end position="35"/>
    </location>
</feature>
<sequence length="789" mass="83130">MLKSLFSGVSGLQAHQIAMDVESNNIANVNTVGFKYSRANFSDLLSQNKQIATAPQGGLGGKNASQIGLGTQASSMTRIFSQGSIQNSDKNTDIAIQGDGFFVVSPDGGKKYNYTRAGDFKFDANGNFVDNNGYIVQGWLRDSETGKVDSTAPIQNIVIPPGLTTPAKASTQIEIKANLNSGDTVESYSSVYALDAFNIAADLNRDNMLDKNDSLATPQTDYDNLPYNDGDGDPNTNPDRINENTPSHIFQNSNGKIIERGENVGVLVNDRGESYLLQSGDAPDKGQGVWVGFRTAQVTGTNQVASGALNIASGDININGVDVPAITTDAGSSQEDNANAIAGAINSVKDKTDVTAVAVDTDGDGSKDSIQLINDNTKQTKNIDTTISGNGGDSGLTSDDDDAPMKKFRYTDESINAVGWSSDESTYYFKTTEDLRYGMQTLLRNPHSDGNDLINNTNHIGADGSGPRIEVDSQGKFTVYNPDENWDPDNDGNNDAYDLSIGVDSIVDAGTSENIRFTQTIQALSGSLPAGSTGTRQSQTMNVPTHSSSIDIFDSLGTKHTVKIDFRKADYNATTGSTWKVMISVPEPGVINVAGGATGIPENMIEGQVTFNADGSLSTFTPPSITFTANNGSAPNQSINLLVGTSNAFDGITSFDSKSTTSGISQDGYTGGDLIGIRIDQSGTLVGSFSNGRSFGLAQVAMAKFANNEGLSTEGGNLFNQSANSGDPIIGTAATGGRGFIQSSALEASNVDLSRSLTQLIIIQRGYQANGKTITTSDQLLQTLIGLKQ</sequence>
<evidence type="ECO:0000259" key="5">
    <source>
        <dbReference type="Pfam" id="PF06429"/>
    </source>
</evidence>
<keyword evidence="8" id="KW-0966">Cell projection</keyword>
<keyword evidence="8" id="KW-0282">Flagellum</keyword>
<dbReference type="InterPro" id="IPR011491">
    <property type="entry name" value="FlgE_D2"/>
</dbReference>
<evidence type="ECO:0000256" key="2">
    <source>
        <dbReference type="ARBA" id="ARBA00019015"/>
    </source>
</evidence>
<dbReference type="InterPro" id="IPR001444">
    <property type="entry name" value="Flag_bb_rod_N"/>
</dbReference>
<dbReference type="InterPro" id="IPR020013">
    <property type="entry name" value="Flagellar_FlgE/F/G"/>
</dbReference>
<evidence type="ECO:0000313" key="8">
    <source>
        <dbReference type="EMBL" id="SFV57654.1"/>
    </source>
</evidence>
<dbReference type="InterPro" id="IPR053967">
    <property type="entry name" value="LlgE_F_G-like_D1"/>
</dbReference>
<gene>
    <name evidence="8" type="ORF">MNB_SM-7-1399</name>
</gene>
<dbReference type="EMBL" id="FPHB01000041">
    <property type="protein sequence ID" value="SFV57654.1"/>
    <property type="molecule type" value="Genomic_DNA"/>
</dbReference>
<dbReference type="GO" id="GO:0071978">
    <property type="term" value="P:bacterial-type flagellum-dependent swarming motility"/>
    <property type="evidence" value="ECO:0007669"/>
    <property type="project" value="TreeGrafter"/>
</dbReference>
<dbReference type="Pfam" id="PF00460">
    <property type="entry name" value="Flg_bb_rod"/>
    <property type="match status" value="1"/>
</dbReference>
<dbReference type="InterPro" id="IPR012835">
    <property type="entry name" value="FlgE_epsilon"/>
</dbReference>
<evidence type="ECO:0000256" key="3">
    <source>
        <dbReference type="SAM" id="MobiDB-lite"/>
    </source>
</evidence>
<feature type="domain" description="Flagellar hook protein FlgE/F/G-like D1" evidence="7">
    <location>
        <begin position="95"/>
        <end position="169"/>
    </location>
</feature>
<feature type="domain" description="Flagellar hook protein FlgE D2" evidence="6">
    <location>
        <begin position="545"/>
        <end position="669"/>
    </location>
</feature>
<keyword evidence="8" id="KW-0969">Cilium</keyword>
<dbReference type="PANTHER" id="PTHR30435">
    <property type="entry name" value="FLAGELLAR PROTEIN"/>
    <property type="match status" value="1"/>
</dbReference>
<dbReference type="PANTHER" id="PTHR30435:SF19">
    <property type="entry name" value="FLAGELLAR BASAL-BODY ROD PROTEIN FLGG"/>
    <property type="match status" value="1"/>
</dbReference>
<protein>
    <recommendedName>
        <fullName evidence="2">Flagellar hook protein FlgE</fullName>
    </recommendedName>
</protein>
<proteinExistence type="inferred from homology"/>
<evidence type="ECO:0000259" key="6">
    <source>
        <dbReference type="Pfam" id="PF07559"/>
    </source>
</evidence>
<feature type="region of interest" description="Disordered" evidence="3">
    <location>
        <begin position="210"/>
        <end position="240"/>
    </location>
</feature>
<evidence type="ECO:0000259" key="4">
    <source>
        <dbReference type="Pfam" id="PF00460"/>
    </source>
</evidence>
<dbReference type="GO" id="GO:0044781">
    <property type="term" value="P:bacterial-type flagellum organization"/>
    <property type="evidence" value="ECO:0007669"/>
    <property type="project" value="InterPro"/>
</dbReference>
<evidence type="ECO:0000259" key="7">
    <source>
        <dbReference type="Pfam" id="PF22692"/>
    </source>
</evidence>
<feature type="domain" description="Flagellar basal-body/hook protein C-terminal" evidence="5">
    <location>
        <begin position="742"/>
        <end position="787"/>
    </location>
</feature>
<dbReference type="Pfam" id="PF07559">
    <property type="entry name" value="FlgE_D2"/>
    <property type="match status" value="1"/>
</dbReference>
<dbReference type="AlphaFoldDB" id="A0A1W1BVZ4"/>
<accession>A0A1W1BVZ4</accession>
<dbReference type="Gene3D" id="3.30.70.2120">
    <property type="match status" value="1"/>
</dbReference>
<dbReference type="Pfam" id="PF06429">
    <property type="entry name" value="Flg_bbr_C"/>
    <property type="match status" value="1"/>
</dbReference>
<name>A0A1W1BVZ4_9ZZZZ</name>